<comment type="caution">
    <text evidence="1">The sequence shown here is derived from an EMBL/GenBank/DDBJ whole genome shotgun (WGS) entry which is preliminary data.</text>
</comment>
<keyword evidence="2" id="KW-1185">Reference proteome</keyword>
<dbReference type="EMBL" id="JACHGT010000002">
    <property type="protein sequence ID" value="MBB6033083.1"/>
    <property type="molecule type" value="Genomic_DNA"/>
</dbReference>
<reference evidence="1 2" key="1">
    <citation type="submission" date="2020-08" db="EMBL/GenBank/DDBJ databases">
        <title>Genomic Encyclopedia of Type Strains, Phase IV (KMG-IV): sequencing the most valuable type-strain genomes for metagenomic binning, comparative biology and taxonomic classification.</title>
        <authorList>
            <person name="Goeker M."/>
        </authorList>
    </citation>
    <scope>NUCLEOTIDE SEQUENCE [LARGE SCALE GENOMIC DNA]</scope>
    <source>
        <strain evidence="1 2">YIM 65646</strain>
    </source>
</reference>
<protein>
    <submittedName>
        <fullName evidence="1">Uncharacterized protein</fullName>
    </submittedName>
</protein>
<accession>A0A841FDJ3</accession>
<sequence>MTSQFSTALRAAVAGSGQSLAALSRQLRARGTPASVSTLSSWQTGENHPERTASVAALASLEDVLGLTTRSLIGLLPPRRRRGRWRPPSSTTLPHQRMWRSPEAVERVLARLDATPDDLYVPARVSRTMKVYLDADGSERESRHRHLLRGDVRPASRLITILRSASLPQPPTIFAAEGCRPGRGKADVPGLLTAFELLLDSPLQPGELRQVEFGIRFPPGQRECHADLRVPPGMRDIVLQATFDPAQPPARCFGWYQAARGRPEQVALDLVRAGDGASFQYVVLDPAPGIYGVRWEW</sequence>
<dbReference type="Proteomes" id="UP000548476">
    <property type="component" value="Unassembled WGS sequence"/>
</dbReference>
<name>A0A841FDJ3_9ACTN</name>
<organism evidence="1 2">
    <name type="scientific">Phytomonospora endophytica</name>
    <dbReference type="NCBI Taxonomy" id="714109"/>
    <lineage>
        <taxon>Bacteria</taxon>
        <taxon>Bacillati</taxon>
        <taxon>Actinomycetota</taxon>
        <taxon>Actinomycetes</taxon>
        <taxon>Micromonosporales</taxon>
        <taxon>Micromonosporaceae</taxon>
        <taxon>Phytomonospora</taxon>
    </lineage>
</organism>
<gene>
    <name evidence="1" type="ORF">HNR73_000930</name>
</gene>
<evidence type="ECO:0000313" key="2">
    <source>
        <dbReference type="Proteomes" id="UP000548476"/>
    </source>
</evidence>
<proteinExistence type="predicted"/>
<evidence type="ECO:0000313" key="1">
    <source>
        <dbReference type="EMBL" id="MBB6033083.1"/>
    </source>
</evidence>
<dbReference type="RefSeq" id="WP_184785997.1">
    <property type="nucleotide sequence ID" value="NZ_BONT01000022.1"/>
</dbReference>
<dbReference type="AlphaFoldDB" id="A0A841FDJ3"/>